<reference evidence="2" key="2">
    <citation type="submission" date="2023-05" db="EMBL/GenBank/DDBJ databases">
        <authorList>
            <person name="Fouks B."/>
        </authorList>
    </citation>
    <scope>NUCLEOTIDE SEQUENCE</scope>
    <source>
        <strain evidence="2">Stay&amp;Tobe</strain>
        <tissue evidence="2">Testes</tissue>
    </source>
</reference>
<keyword evidence="1" id="KW-0812">Transmembrane</keyword>
<protein>
    <submittedName>
        <fullName evidence="2">Uncharacterized protein</fullName>
    </submittedName>
</protein>
<gene>
    <name evidence="2" type="ORF">L9F63_013772</name>
</gene>
<keyword evidence="1" id="KW-1133">Transmembrane helix</keyword>
<comment type="caution">
    <text evidence="2">The sequence shown here is derived from an EMBL/GenBank/DDBJ whole genome shotgun (WGS) entry which is preliminary data.</text>
</comment>
<keyword evidence="3" id="KW-1185">Reference proteome</keyword>
<evidence type="ECO:0000313" key="3">
    <source>
        <dbReference type="Proteomes" id="UP001233999"/>
    </source>
</evidence>
<keyword evidence="1" id="KW-0472">Membrane</keyword>
<dbReference type="EMBL" id="JASPKZ010002704">
    <property type="protein sequence ID" value="KAJ9594912.1"/>
    <property type="molecule type" value="Genomic_DNA"/>
</dbReference>
<sequence length="80" mass="8931">IAKCVSVIIYKISIHINSARSLFNCDSVVIAVRVVLVLAIIQSSSYSVILQQITIFLQTKTLNTKLSNFLLNWRGVLLPQ</sequence>
<name>A0AAD8EMF6_DIPPU</name>
<reference evidence="2" key="1">
    <citation type="journal article" date="2023" name="IScience">
        <title>Live-bearing cockroach genome reveals convergent evolutionary mechanisms linked to viviparity in insects and beyond.</title>
        <authorList>
            <person name="Fouks B."/>
            <person name="Harrison M.C."/>
            <person name="Mikhailova A.A."/>
            <person name="Marchal E."/>
            <person name="English S."/>
            <person name="Carruthers M."/>
            <person name="Jennings E.C."/>
            <person name="Chiamaka E.L."/>
            <person name="Frigard R.A."/>
            <person name="Pippel M."/>
            <person name="Attardo G.M."/>
            <person name="Benoit J.B."/>
            <person name="Bornberg-Bauer E."/>
            <person name="Tobe S.S."/>
        </authorList>
    </citation>
    <scope>NUCLEOTIDE SEQUENCE</scope>
    <source>
        <strain evidence="2">Stay&amp;Tobe</strain>
    </source>
</reference>
<organism evidence="2 3">
    <name type="scientific">Diploptera punctata</name>
    <name type="common">Pacific beetle cockroach</name>
    <dbReference type="NCBI Taxonomy" id="6984"/>
    <lineage>
        <taxon>Eukaryota</taxon>
        <taxon>Metazoa</taxon>
        <taxon>Ecdysozoa</taxon>
        <taxon>Arthropoda</taxon>
        <taxon>Hexapoda</taxon>
        <taxon>Insecta</taxon>
        <taxon>Pterygota</taxon>
        <taxon>Neoptera</taxon>
        <taxon>Polyneoptera</taxon>
        <taxon>Dictyoptera</taxon>
        <taxon>Blattodea</taxon>
        <taxon>Blaberoidea</taxon>
        <taxon>Blaberidae</taxon>
        <taxon>Diplopterinae</taxon>
        <taxon>Diploptera</taxon>
    </lineage>
</organism>
<dbReference type="AlphaFoldDB" id="A0AAD8EMF6"/>
<feature type="transmembrane region" description="Helical" evidence="1">
    <location>
        <begin position="30"/>
        <end position="50"/>
    </location>
</feature>
<evidence type="ECO:0000256" key="1">
    <source>
        <dbReference type="SAM" id="Phobius"/>
    </source>
</evidence>
<dbReference type="Proteomes" id="UP001233999">
    <property type="component" value="Unassembled WGS sequence"/>
</dbReference>
<accession>A0AAD8EMF6</accession>
<evidence type="ECO:0000313" key="2">
    <source>
        <dbReference type="EMBL" id="KAJ9594912.1"/>
    </source>
</evidence>
<proteinExistence type="predicted"/>
<feature type="non-terminal residue" evidence="2">
    <location>
        <position position="1"/>
    </location>
</feature>
<feature type="non-terminal residue" evidence="2">
    <location>
        <position position="80"/>
    </location>
</feature>